<feature type="transmembrane region" description="Helical" evidence="1">
    <location>
        <begin position="61"/>
        <end position="84"/>
    </location>
</feature>
<evidence type="ECO:0000313" key="3">
    <source>
        <dbReference type="Proteomes" id="UP001165423"/>
    </source>
</evidence>
<dbReference type="RefSeq" id="WP_243318666.1">
    <property type="nucleotide sequence ID" value="NZ_JALGCL010000001.1"/>
</dbReference>
<feature type="transmembrane region" description="Helical" evidence="1">
    <location>
        <begin position="21"/>
        <end position="41"/>
    </location>
</feature>
<feature type="transmembrane region" description="Helical" evidence="1">
    <location>
        <begin position="224"/>
        <end position="241"/>
    </location>
</feature>
<name>A0ABT0A135_9GAMM</name>
<protein>
    <submittedName>
        <fullName evidence="2">NnrS family protein</fullName>
    </submittedName>
</protein>
<reference evidence="2 3" key="1">
    <citation type="submission" date="2022-03" db="EMBL/GenBank/DDBJ databases">
        <title>Luteimonas soily sp. nov., a novel bacterium isolated from the soil.</title>
        <authorList>
            <person name="Zhang X."/>
        </authorList>
    </citation>
    <scope>NUCLEOTIDE SEQUENCE [LARGE SCALE GENOMIC DNA]</scope>
    <source>
        <strain evidence="2 3">50</strain>
    </source>
</reference>
<feature type="transmembrane region" description="Helical" evidence="1">
    <location>
        <begin position="96"/>
        <end position="117"/>
    </location>
</feature>
<sequence length="408" mass="44971">MDNMQAGNVLSPKLLAAAPHRLLFFVGAANVLLAMAWWTLWLVDIRWHAIGLSQPQVYGGWLHAIVMQYQVLAPFMFGFLLTTFPRWMGQPDLTRWHYVPVGLGLFGGQLLTLAGAFGPAHLLHIGAVMTLAGWTTGLVFLLRLVWRDAGKTWHAVSCAAALLLGLVGFALYAAFLHVSDARLMFAAIKFGGFGLLLPVYFTVAHRMFPFFAGNVVPGYRAWRPLWVLGAFWPLVLLHLGLELAHGYAWLWLADLPLLALASTWLWRNWPRGPAPLLLRVLFMGYAWLPVAMVLYSVQSLMYAASGDFMLGRAPAHALFIGFFGSLLVAMVTRVTQGHAGRPLVFGGVATFAFVVIQATCVTRIVAELVPDQMAWQAVAGVGWLLAFAPWVLRSLRIYLVPRADGKPG</sequence>
<accession>A0ABT0A135</accession>
<dbReference type="EMBL" id="JALGCL010000001">
    <property type="protein sequence ID" value="MCJ0824697.1"/>
    <property type="molecule type" value="Genomic_DNA"/>
</dbReference>
<feature type="transmembrane region" description="Helical" evidence="1">
    <location>
        <begin position="247"/>
        <end position="266"/>
    </location>
</feature>
<dbReference type="Proteomes" id="UP001165423">
    <property type="component" value="Unassembled WGS sequence"/>
</dbReference>
<feature type="transmembrane region" description="Helical" evidence="1">
    <location>
        <begin position="123"/>
        <end position="146"/>
    </location>
</feature>
<proteinExistence type="predicted"/>
<keyword evidence="1" id="KW-1133">Transmembrane helix</keyword>
<feature type="transmembrane region" description="Helical" evidence="1">
    <location>
        <begin position="153"/>
        <end position="175"/>
    </location>
</feature>
<gene>
    <name evidence="2" type="ORF">MQC88_01770</name>
</gene>
<organism evidence="2 3">
    <name type="scientific">Cognatiluteimonas sedimenti</name>
    <dbReference type="NCBI Taxonomy" id="2927791"/>
    <lineage>
        <taxon>Bacteria</taxon>
        <taxon>Pseudomonadati</taxon>
        <taxon>Pseudomonadota</taxon>
        <taxon>Gammaproteobacteria</taxon>
        <taxon>Lysobacterales</taxon>
        <taxon>Lysobacteraceae</taxon>
        <taxon>Cognatiluteimonas</taxon>
    </lineage>
</organism>
<feature type="transmembrane region" description="Helical" evidence="1">
    <location>
        <begin position="372"/>
        <end position="392"/>
    </location>
</feature>
<dbReference type="InterPro" id="IPR010266">
    <property type="entry name" value="NnrS"/>
</dbReference>
<evidence type="ECO:0000256" key="1">
    <source>
        <dbReference type="SAM" id="Phobius"/>
    </source>
</evidence>
<evidence type="ECO:0000313" key="2">
    <source>
        <dbReference type="EMBL" id="MCJ0824697.1"/>
    </source>
</evidence>
<keyword evidence="1" id="KW-0812">Transmembrane</keyword>
<dbReference type="Pfam" id="PF05940">
    <property type="entry name" value="NnrS"/>
    <property type="match status" value="1"/>
</dbReference>
<feature type="transmembrane region" description="Helical" evidence="1">
    <location>
        <begin position="313"/>
        <end position="331"/>
    </location>
</feature>
<keyword evidence="3" id="KW-1185">Reference proteome</keyword>
<keyword evidence="1" id="KW-0472">Membrane</keyword>
<feature type="transmembrane region" description="Helical" evidence="1">
    <location>
        <begin position="181"/>
        <end position="203"/>
    </location>
</feature>
<feature type="transmembrane region" description="Helical" evidence="1">
    <location>
        <begin position="278"/>
        <end position="301"/>
    </location>
</feature>
<feature type="transmembrane region" description="Helical" evidence="1">
    <location>
        <begin position="343"/>
        <end position="366"/>
    </location>
</feature>
<comment type="caution">
    <text evidence="2">The sequence shown here is derived from an EMBL/GenBank/DDBJ whole genome shotgun (WGS) entry which is preliminary data.</text>
</comment>